<reference evidence="1 2" key="1">
    <citation type="submission" date="2017-07" db="EMBL/GenBank/DDBJ databases">
        <title>Genome sequence of Streptomyces pluripotens MUSC 137T.</title>
        <authorList>
            <person name="Ser H.-L."/>
            <person name="Lee L.-H."/>
        </authorList>
    </citation>
    <scope>NUCLEOTIDE SEQUENCE [LARGE SCALE GENOMIC DNA]</scope>
    <source>
        <strain evidence="1 2">MUSC 137</strain>
    </source>
</reference>
<accession>A0A221P661</accession>
<organism evidence="1 2">
    <name type="scientific">Streptomyces pluripotens</name>
    <dbReference type="NCBI Taxonomy" id="1355015"/>
    <lineage>
        <taxon>Bacteria</taxon>
        <taxon>Bacillati</taxon>
        <taxon>Actinomycetota</taxon>
        <taxon>Actinomycetes</taxon>
        <taxon>Kitasatosporales</taxon>
        <taxon>Streptomycetaceae</taxon>
        <taxon>Streptomyces</taxon>
    </lineage>
</organism>
<sequence>MTPRPAAPTAIPTALDDRDLRRLERSARLLRTLGTRTALAGVLPDTAPPRVLDQLAAACRVDHLAVMIFPTDLDTARAELARRGLPSRAPLPSTVVRERVRRRLDHTAEPDVRILHIPVAGSDGDPRVIEAFVLADPDRRFDDVARDERLHRWEDHLAVTTEAAPRHLPALCALLRDHCGLHPDGGGHNPADGSAGRTVLYFTRHRTPPPPFRNGLPHRLELVVPGRHDDLLHTHLRRTRNPAVPEPLPDRP</sequence>
<dbReference type="KEGG" id="splu:LK06_029615"/>
<evidence type="ECO:0000313" key="1">
    <source>
        <dbReference type="EMBL" id="ASN27697.1"/>
    </source>
</evidence>
<dbReference type="RefSeq" id="WP_052269883.1">
    <property type="nucleotide sequence ID" value="NZ_CP021080.1"/>
</dbReference>
<evidence type="ECO:0000313" key="2">
    <source>
        <dbReference type="Proteomes" id="UP000031501"/>
    </source>
</evidence>
<dbReference type="EMBL" id="CP022433">
    <property type="protein sequence ID" value="ASN27697.1"/>
    <property type="molecule type" value="Genomic_DNA"/>
</dbReference>
<name>A0A221P661_9ACTN</name>
<dbReference type="Proteomes" id="UP000031501">
    <property type="component" value="Chromosome"/>
</dbReference>
<keyword evidence="2" id="KW-1185">Reference proteome</keyword>
<protein>
    <submittedName>
        <fullName evidence="1">Uncharacterized protein</fullName>
    </submittedName>
</protein>
<proteinExistence type="predicted"/>
<dbReference type="AlphaFoldDB" id="A0A221P661"/>
<gene>
    <name evidence="1" type="ORF">LK07_30810</name>
</gene>
<dbReference type="STRING" id="1355015.LK06_029615"/>